<dbReference type="STRING" id="990268.JCM19235_4266"/>
<keyword evidence="3" id="KW-1185">Reference proteome</keyword>
<dbReference type="AlphaFoldDB" id="A0A090RXS5"/>
<proteinExistence type="predicted"/>
<gene>
    <name evidence="2" type="ORF">JCM19235_4266</name>
</gene>
<sequence>MEGFLWSPRLYQPLLTAFKSQFLDSANHYVDLGEHRQQFATFLTYAALGPTEGYTVDEFRAAIGALPKEGLEESAQAISQALEGAAEQREDYWKNRAQRFWQQIWPNPVTWPPDELPSSDSPGDCRPR</sequence>
<organism evidence="2 3">
    <name type="scientific">Vibrio maritimus</name>
    <dbReference type="NCBI Taxonomy" id="990268"/>
    <lineage>
        <taxon>Bacteria</taxon>
        <taxon>Pseudomonadati</taxon>
        <taxon>Pseudomonadota</taxon>
        <taxon>Gammaproteobacteria</taxon>
        <taxon>Vibrionales</taxon>
        <taxon>Vibrionaceae</taxon>
        <taxon>Vibrio</taxon>
    </lineage>
</organism>
<name>A0A090RXS5_9VIBR</name>
<accession>A0A090RXS5</accession>
<comment type="caution">
    <text evidence="2">The sequence shown here is derived from an EMBL/GenBank/DDBJ whole genome shotgun (WGS) entry which is preliminary data.</text>
</comment>
<dbReference type="Proteomes" id="UP000029228">
    <property type="component" value="Unassembled WGS sequence"/>
</dbReference>
<evidence type="ECO:0000313" key="3">
    <source>
        <dbReference type="Proteomes" id="UP000029228"/>
    </source>
</evidence>
<dbReference type="EMBL" id="BBMR01000005">
    <property type="protein sequence ID" value="GAL20066.1"/>
    <property type="molecule type" value="Genomic_DNA"/>
</dbReference>
<reference evidence="2 3" key="2">
    <citation type="submission" date="2014-09" db="EMBL/GenBank/DDBJ databases">
        <authorList>
            <consortium name="NBRP consortium"/>
            <person name="Sawabe T."/>
            <person name="Meirelles P."/>
            <person name="Nakanishi M."/>
            <person name="Sayaka M."/>
            <person name="Hattori M."/>
            <person name="Ohkuma M."/>
        </authorList>
    </citation>
    <scope>NUCLEOTIDE SEQUENCE [LARGE SCALE GENOMIC DNA]</scope>
    <source>
        <strain evidence="3">JCM19235</strain>
    </source>
</reference>
<protein>
    <submittedName>
        <fullName evidence="2">Uncharacterized protein</fullName>
    </submittedName>
</protein>
<evidence type="ECO:0000256" key="1">
    <source>
        <dbReference type="SAM" id="MobiDB-lite"/>
    </source>
</evidence>
<evidence type="ECO:0000313" key="2">
    <source>
        <dbReference type="EMBL" id="GAL20066.1"/>
    </source>
</evidence>
<reference evidence="2 3" key="1">
    <citation type="submission" date="2014-09" db="EMBL/GenBank/DDBJ databases">
        <title>Vibrio maritimus JCM 19235. (C45) whole genome shotgun sequence.</title>
        <authorList>
            <person name="Sawabe T."/>
            <person name="Meirelles P."/>
            <person name="Nakanishi M."/>
            <person name="Sayaka M."/>
            <person name="Hattori M."/>
            <person name="Ohkuma M."/>
        </authorList>
    </citation>
    <scope>NUCLEOTIDE SEQUENCE [LARGE SCALE GENOMIC DNA]</scope>
    <source>
        <strain evidence="3">JCM19235</strain>
    </source>
</reference>
<feature type="region of interest" description="Disordered" evidence="1">
    <location>
        <begin position="107"/>
        <end position="128"/>
    </location>
</feature>